<accession>G0SHW9</accession>
<feature type="compositionally biased region" description="Polar residues" evidence="1">
    <location>
        <begin position="221"/>
        <end position="239"/>
    </location>
</feature>
<gene>
    <name evidence="2" type="ORF">CTHT_0073650</name>
</gene>
<feature type="compositionally biased region" description="Basic and acidic residues" evidence="1">
    <location>
        <begin position="260"/>
        <end position="280"/>
    </location>
</feature>
<protein>
    <submittedName>
        <fullName evidence="2">Uncharacterized protein</fullName>
    </submittedName>
</protein>
<keyword evidence="3" id="KW-1185">Reference proteome</keyword>
<dbReference type="HOGENOM" id="CLU_390793_0_0_1"/>
<feature type="compositionally biased region" description="Low complexity" evidence="1">
    <location>
        <begin position="566"/>
        <end position="579"/>
    </location>
</feature>
<feature type="compositionally biased region" description="Basic and acidic residues" evidence="1">
    <location>
        <begin position="162"/>
        <end position="174"/>
    </location>
</feature>
<sequence>MSAPYWGNLSPSGQGQTKARRSSLLDDQVASRERPSSLDASAEGRSRSNRFSIQTTKSDAPTDSTLSPFASPTASSFTPTGLTPRPPSLPYGATQYPPELLENRRRRRSQGHEQDESYASIAGKPPPAAPDVPRTVPSFNYPPVGSRRQPSQSSASYSGSDQYHRKMAAEEHLRTSQQLAVDKTRHSHNDPAVPRSHRVPTDHSLAAMDAAPANGGRQQRRTSAAEQSLHLSSRRTSAQRPKAVADRSPLQQLESALDSISKEDKRARVEAAERAARERAAAAAAATTTAANGAIQREENASQGGRARARRSSMSAKDAPPAASDQTVGIRRNLSFRERAARNDIKLPDALEDVATTTPPGRRQRRAKKYQGDPWPRRVSDPESIFNADDLPAQSQSTQRTFNDSLDGESLRDEDLLAYPASGKITRTPSQKKADQILGRGVDVPAPSAHNAPRQGQHNVLRKPMPPSAAAANPPPHGPANDRVEHAPETHQRAEEHHQISEADFSAREQLLRPGQGMYKPKPYLEEWKHATVGALTGALIDIDNEVIQNPSGQHGSRRDAASLQRRSNNTSTSVSVSVRPRKGEAYAGEYDERVNGMRPPTAQAIYPSIAEVQNGEFRFPSQSDLSVRSGLPFEPQHLAAAPRKSKGRSKRWDDLRPLSPSPPGASDSTDSLECFSLRSNDATLSRQTLIYSRTFYPSPPQILCP</sequence>
<dbReference type="AlphaFoldDB" id="G0SHW9"/>
<dbReference type="GeneID" id="18261403"/>
<feature type="region of interest" description="Disordered" evidence="1">
    <location>
        <begin position="549"/>
        <end position="600"/>
    </location>
</feature>
<reference evidence="2 3" key="1">
    <citation type="journal article" date="2011" name="Cell">
        <title>Insight into structure and assembly of the nuclear pore complex by utilizing the genome of a eukaryotic thermophile.</title>
        <authorList>
            <person name="Amlacher S."/>
            <person name="Sarges P."/>
            <person name="Flemming D."/>
            <person name="van Noort V."/>
            <person name="Kunze R."/>
            <person name="Devos D.P."/>
            <person name="Arumugam M."/>
            <person name="Bork P."/>
            <person name="Hurt E."/>
        </authorList>
    </citation>
    <scope>NUCLEOTIDE SEQUENCE [LARGE SCALE GENOMIC DNA]</scope>
    <source>
        <strain evidence="3">DSM 1495 / CBS 144.50 / IMI 039719</strain>
    </source>
</reference>
<feature type="compositionally biased region" description="Basic and acidic residues" evidence="1">
    <location>
        <begin position="29"/>
        <end position="46"/>
    </location>
</feature>
<feature type="compositionally biased region" description="Low complexity" evidence="1">
    <location>
        <begin position="281"/>
        <end position="291"/>
    </location>
</feature>
<dbReference type="KEGG" id="cthr:CTHT_0073650"/>
<dbReference type="EMBL" id="GL988048">
    <property type="protein sequence ID" value="EGS17039.1"/>
    <property type="molecule type" value="Genomic_DNA"/>
</dbReference>
<organism evidence="3">
    <name type="scientific">Chaetomium thermophilum (strain DSM 1495 / CBS 144.50 / IMI 039719)</name>
    <name type="common">Thermochaetoides thermophila</name>
    <dbReference type="NCBI Taxonomy" id="759272"/>
    <lineage>
        <taxon>Eukaryota</taxon>
        <taxon>Fungi</taxon>
        <taxon>Dikarya</taxon>
        <taxon>Ascomycota</taxon>
        <taxon>Pezizomycotina</taxon>
        <taxon>Sordariomycetes</taxon>
        <taxon>Sordariomycetidae</taxon>
        <taxon>Sordariales</taxon>
        <taxon>Chaetomiaceae</taxon>
        <taxon>Thermochaetoides</taxon>
    </lineage>
</organism>
<dbReference type="eggNOG" id="ENOG502QPI0">
    <property type="taxonomic scope" value="Eukaryota"/>
</dbReference>
<evidence type="ECO:0000256" key="1">
    <source>
        <dbReference type="SAM" id="MobiDB-lite"/>
    </source>
</evidence>
<feature type="compositionally biased region" description="Low complexity" evidence="1">
    <location>
        <begin position="301"/>
        <end position="316"/>
    </location>
</feature>
<feature type="compositionally biased region" description="Basic and acidic residues" evidence="1">
    <location>
        <begin position="480"/>
        <end position="503"/>
    </location>
</feature>
<feature type="region of interest" description="Disordered" evidence="1">
    <location>
        <begin position="634"/>
        <end position="673"/>
    </location>
</feature>
<feature type="region of interest" description="Disordered" evidence="1">
    <location>
        <begin position="442"/>
        <end position="503"/>
    </location>
</feature>
<dbReference type="Proteomes" id="UP000008066">
    <property type="component" value="Unassembled WGS sequence"/>
</dbReference>
<feature type="region of interest" description="Disordered" evidence="1">
    <location>
        <begin position="1"/>
        <end position="335"/>
    </location>
</feature>
<evidence type="ECO:0000313" key="2">
    <source>
        <dbReference type="EMBL" id="EGS17039.1"/>
    </source>
</evidence>
<feature type="compositionally biased region" description="Low complexity" evidence="1">
    <location>
        <begin position="145"/>
        <end position="160"/>
    </location>
</feature>
<dbReference type="RefSeq" id="XP_006697621.1">
    <property type="nucleotide sequence ID" value="XM_006697558.1"/>
</dbReference>
<name>G0SHW9_CHATD</name>
<feature type="compositionally biased region" description="Polar residues" evidence="1">
    <location>
        <begin position="393"/>
        <end position="404"/>
    </location>
</feature>
<dbReference type="OrthoDB" id="9999821at2759"/>
<feature type="compositionally biased region" description="Polar residues" evidence="1">
    <location>
        <begin position="49"/>
        <end position="81"/>
    </location>
</feature>
<dbReference type="STRING" id="759272.G0SHW9"/>
<evidence type="ECO:0000313" key="3">
    <source>
        <dbReference type="Proteomes" id="UP000008066"/>
    </source>
</evidence>
<feature type="region of interest" description="Disordered" evidence="1">
    <location>
        <begin position="347"/>
        <end position="408"/>
    </location>
</feature>
<proteinExistence type="predicted"/>